<dbReference type="PANTHER" id="PTHR34501">
    <property type="entry name" value="PROTEIN YDDL-RELATED"/>
    <property type="match status" value="1"/>
</dbReference>
<dbReference type="OrthoDB" id="5289162at2"/>
<dbReference type="GO" id="GO:0015288">
    <property type="term" value="F:porin activity"/>
    <property type="evidence" value="ECO:0007669"/>
    <property type="project" value="UniProtKB-KW"/>
</dbReference>
<keyword evidence="8" id="KW-0626">Porin</keyword>
<feature type="domain" description="Porin" evidence="12">
    <location>
        <begin position="8"/>
        <end position="343"/>
    </location>
</feature>
<evidence type="ECO:0000259" key="12">
    <source>
        <dbReference type="Pfam" id="PF13609"/>
    </source>
</evidence>
<evidence type="ECO:0000256" key="5">
    <source>
        <dbReference type="ARBA" id="ARBA00022692"/>
    </source>
</evidence>
<keyword evidence="3" id="KW-0813">Transport</keyword>
<dbReference type="RefSeq" id="WP_088860847.1">
    <property type="nucleotide sequence ID" value="NZ_CP022115.1"/>
</dbReference>
<evidence type="ECO:0000256" key="10">
    <source>
        <dbReference type="ARBA" id="ARBA00023237"/>
    </source>
</evidence>
<evidence type="ECO:0000256" key="9">
    <source>
        <dbReference type="ARBA" id="ARBA00023136"/>
    </source>
</evidence>
<dbReference type="Proteomes" id="UP000197424">
    <property type="component" value="Chromosome"/>
</dbReference>
<keyword evidence="10" id="KW-0998">Cell outer membrane</keyword>
<dbReference type="SUPFAM" id="SSF56935">
    <property type="entry name" value="Porins"/>
    <property type="match status" value="1"/>
</dbReference>
<proteinExistence type="predicted"/>
<dbReference type="Gene3D" id="2.40.160.10">
    <property type="entry name" value="Porin"/>
    <property type="match status" value="1"/>
</dbReference>
<dbReference type="EMBL" id="CP022115">
    <property type="protein sequence ID" value="ASJ24639.1"/>
    <property type="molecule type" value="Genomic_DNA"/>
</dbReference>
<evidence type="ECO:0000256" key="2">
    <source>
        <dbReference type="ARBA" id="ARBA00011233"/>
    </source>
</evidence>
<dbReference type="PRINTS" id="PR00184">
    <property type="entry name" value="NEISSPPORIN"/>
</dbReference>
<comment type="subcellular location">
    <subcellularLocation>
        <location evidence="1">Cell outer membrane</location>
        <topology evidence="1">Multi-pass membrane protein</topology>
    </subcellularLocation>
</comment>
<evidence type="ECO:0000256" key="8">
    <source>
        <dbReference type="ARBA" id="ARBA00023114"/>
    </source>
</evidence>
<evidence type="ECO:0000256" key="6">
    <source>
        <dbReference type="ARBA" id="ARBA00022729"/>
    </source>
</evidence>
<dbReference type="InterPro" id="IPR050298">
    <property type="entry name" value="Gram-neg_bact_OMP"/>
</dbReference>
<evidence type="ECO:0000256" key="4">
    <source>
        <dbReference type="ARBA" id="ARBA00022452"/>
    </source>
</evidence>
<gene>
    <name evidence="13" type="ORF">LHGZ1_1808</name>
</gene>
<evidence type="ECO:0000256" key="11">
    <source>
        <dbReference type="SAM" id="SignalP"/>
    </source>
</evidence>
<comment type="subunit">
    <text evidence="2">Homotrimer.</text>
</comment>
<feature type="signal peptide" evidence="11">
    <location>
        <begin position="1"/>
        <end position="21"/>
    </location>
</feature>
<organism evidence="13 14">
    <name type="scientific">Laribacter hongkongensis</name>
    <dbReference type="NCBI Taxonomy" id="168471"/>
    <lineage>
        <taxon>Bacteria</taxon>
        <taxon>Pseudomonadati</taxon>
        <taxon>Pseudomonadota</taxon>
        <taxon>Betaproteobacteria</taxon>
        <taxon>Neisseriales</taxon>
        <taxon>Aquaspirillaceae</taxon>
        <taxon>Laribacter</taxon>
    </lineage>
</organism>
<dbReference type="Pfam" id="PF13609">
    <property type="entry name" value="Porin_4"/>
    <property type="match status" value="1"/>
</dbReference>
<dbReference type="CDD" id="cd00342">
    <property type="entry name" value="gram_neg_porins"/>
    <property type="match status" value="1"/>
</dbReference>
<keyword evidence="9" id="KW-0472">Membrane</keyword>
<evidence type="ECO:0000313" key="14">
    <source>
        <dbReference type="Proteomes" id="UP000197424"/>
    </source>
</evidence>
<dbReference type="InterPro" id="IPR001702">
    <property type="entry name" value="Porin_Gram-ve"/>
</dbReference>
<dbReference type="GO" id="GO:0009279">
    <property type="term" value="C:cell outer membrane"/>
    <property type="evidence" value="ECO:0007669"/>
    <property type="project" value="UniProtKB-SubCell"/>
</dbReference>
<dbReference type="InterPro" id="IPR033900">
    <property type="entry name" value="Gram_neg_porin_domain"/>
</dbReference>
<dbReference type="AlphaFoldDB" id="A0A248LJF7"/>
<reference evidence="14" key="1">
    <citation type="submission" date="2017-06" db="EMBL/GenBank/DDBJ databases">
        <title>Whole genome sequence of Laribacter hongkongensis LHGZ1.</title>
        <authorList>
            <person name="Chen D."/>
            <person name="Wu H."/>
            <person name="Chen J."/>
        </authorList>
    </citation>
    <scope>NUCLEOTIDE SEQUENCE [LARGE SCALE GENOMIC DNA]</scope>
    <source>
        <strain evidence="14">LHGZ1</strain>
    </source>
</reference>
<sequence>MNKKLIAAALASAFIAPAVLADVQIYGVMNADVESVKATGGTVNPNASPVVAKDVKSTSRVSSNTSRIGFKGNEDLGNGLKAIWQVEQFVFLDGTNGTGTEASQDSMNRFATRNSFVGLDINNVGQLLLGQYDSAYKTLVKPVNPLGDGIADINVTTFSRGDARYKNSVHYYSPSWDGFKVGASYGFDESRPEVANSRVNSNVWALAASYDIAGFNVAAGYTRQNDPMVVGADGYPTNALSANSVSYWKAVAKYTIANTQIGAGYERKNQNGLTAAGDYHQNTWTVGAIQQFGAFGLGLAYVNIGDQSNLDDSGANQWTVAGTYDLSKRTQAYAFYTRISNDDKTKINFANNPIAGGVGYGSNPTGFGLGVKHTF</sequence>
<name>A0A248LJF7_9NEIS</name>
<keyword evidence="6 11" id="KW-0732">Signal</keyword>
<dbReference type="InterPro" id="IPR023614">
    <property type="entry name" value="Porin_dom_sf"/>
</dbReference>
<feature type="chain" id="PRO_5012015426" evidence="11">
    <location>
        <begin position="22"/>
        <end position="375"/>
    </location>
</feature>
<dbReference type="InterPro" id="IPR002299">
    <property type="entry name" value="Porin_Neis"/>
</dbReference>
<accession>A0A248LJF7</accession>
<dbReference type="GO" id="GO:0034220">
    <property type="term" value="P:monoatomic ion transmembrane transport"/>
    <property type="evidence" value="ECO:0007669"/>
    <property type="project" value="InterPro"/>
</dbReference>
<dbReference type="GO" id="GO:0046930">
    <property type="term" value="C:pore complex"/>
    <property type="evidence" value="ECO:0007669"/>
    <property type="project" value="UniProtKB-KW"/>
</dbReference>
<evidence type="ECO:0000256" key="1">
    <source>
        <dbReference type="ARBA" id="ARBA00004571"/>
    </source>
</evidence>
<evidence type="ECO:0000256" key="3">
    <source>
        <dbReference type="ARBA" id="ARBA00022448"/>
    </source>
</evidence>
<dbReference type="PRINTS" id="PR00182">
    <property type="entry name" value="ECOLNEIPORIN"/>
</dbReference>
<evidence type="ECO:0000256" key="7">
    <source>
        <dbReference type="ARBA" id="ARBA00023065"/>
    </source>
</evidence>
<keyword evidence="5" id="KW-0812">Transmembrane</keyword>
<keyword evidence="7" id="KW-0406">Ion transport</keyword>
<dbReference type="PANTHER" id="PTHR34501:SF9">
    <property type="entry name" value="MAJOR OUTER MEMBRANE PROTEIN P.IA"/>
    <property type="match status" value="1"/>
</dbReference>
<keyword evidence="4" id="KW-1134">Transmembrane beta strand</keyword>
<protein>
    <submittedName>
        <fullName evidence="13">Porin Gram-negative type</fullName>
    </submittedName>
</protein>
<evidence type="ECO:0000313" key="13">
    <source>
        <dbReference type="EMBL" id="ASJ24639.1"/>
    </source>
</evidence>